<evidence type="ECO:0000256" key="7">
    <source>
        <dbReference type="ARBA" id="ARBA00047464"/>
    </source>
</evidence>
<evidence type="ECO:0000313" key="17">
    <source>
        <dbReference type="EMBL" id="ACU53218.1"/>
    </source>
</evidence>
<feature type="binding site" evidence="8 10">
    <location>
        <position position="122"/>
    </location>
    <ligand>
        <name>substrate</name>
    </ligand>
</feature>
<evidence type="ECO:0000256" key="2">
    <source>
        <dbReference type="ARBA" id="ARBA00005916"/>
    </source>
</evidence>
<dbReference type="NCBIfam" id="TIGR01035">
    <property type="entry name" value="hemA"/>
    <property type="match status" value="1"/>
</dbReference>
<accession>C7M2H4</accession>
<dbReference type="SUPFAM" id="SSF51735">
    <property type="entry name" value="NAD(P)-binding Rossmann-fold domains"/>
    <property type="match status" value="1"/>
</dbReference>
<feature type="active site" description="Nucleophile" evidence="8 9">
    <location>
        <position position="52"/>
    </location>
</feature>
<evidence type="ECO:0000256" key="9">
    <source>
        <dbReference type="PIRSR" id="PIRSR000445-1"/>
    </source>
</evidence>
<dbReference type="EC" id="1.2.1.70" evidence="3 8"/>
<dbReference type="GO" id="GO:0019353">
    <property type="term" value="P:protoporphyrinogen IX biosynthetic process from glutamate"/>
    <property type="evidence" value="ECO:0007669"/>
    <property type="project" value="TreeGrafter"/>
</dbReference>
<feature type="binding site" evidence="8 10">
    <location>
        <position position="111"/>
    </location>
    <ligand>
        <name>substrate</name>
    </ligand>
</feature>
<dbReference type="InterPro" id="IPR036453">
    <property type="entry name" value="GluRdtase_dimer_dom_sf"/>
</dbReference>
<organism evidence="17 18">
    <name type="scientific">Acidimicrobium ferrooxidans (strain DSM 10331 / JCM 15462 / NBRC 103882 / ICP)</name>
    <dbReference type="NCBI Taxonomy" id="525909"/>
    <lineage>
        <taxon>Bacteria</taxon>
        <taxon>Bacillati</taxon>
        <taxon>Actinomycetota</taxon>
        <taxon>Acidimicrobiia</taxon>
        <taxon>Acidimicrobiales</taxon>
        <taxon>Acidimicrobiaceae</taxon>
        <taxon>Acidimicrobium</taxon>
    </lineage>
</organism>
<evidence type="ECO:0000256" key="8">
    <source>
        <dbReference type="HAMAP-Rule" id="MF_00087"/>
    </source>
</evidence>
<dbReference type="InterPro" id="IPR015895">
    <property type="entry name" value="4pyrrol_synth_GluRdtase_N"/>
</dbReference>
<evidence type="ECO:0000256" key="5">
    <source>
        <dbReference type="ARBA" id="ARBA00023002"/>
    </source>
</evidence>
<comment type="pathway">
    <text evidence="1 8 13">Porphyrin-containing compound metabolism; protoporphyrin-IX biosynthesis; 5-aminolevulinate from L-glutamyl-tRNA(Glu): step 1/2.</text>
</comment>
<dbReference type="UniPathway" id="UPA00251">
    <property type="reaction ID" value="UER00316"/>
</dbReference>
<dbReference type="eggNOG" id="COG0373">
    <property type="taxonomic scope" value="Bacteria"/>
</dbReference>
<feature type="domain" description="Quinate/shikimate 5-dehydrogenase/glutamyl-tRNA reductase" evidence="15">
    <location>
        <begin position="181"/>
        <end position="297"/>
    </location>
</feature>
<dbReference type="RefSeq" id="WP_015797723.1">
    <property type="nucleotide sequence ID" value="NC_013124.1"/>
</dbReference>
<dbReference type="Proteomes" id="UP000000771">
    <property type="component" value="Chromosome"/>
</dbReference>
<evidence type="ECO:0000259" key="15">
    <source>
        <dbReference type="Pfam" id="PF01488"/>
    </source>
</evidence>
<dbReference type="Gene3D" id="3.30.460.30">
    <property type="entry name" value="Glutamyl-tRNA reductase, N-terminal domain"/>
    <property type="match status" value="1"/>
</dbReference>
<proteinExistence type="inferred from homology"/>
<evidence type="ECO:0000256" key="13">
    <source>
        <dbReference type="RuleBase" id="RU000584"/>
    </source>
</evidence>
<dbReference type="PANTHER" id="PTHR43013:SF1">
    <property type="entry name" value="GLUTAMYL-TRNA REDUCTASE"/>
    <property type="match status" value="1"/>
</dbReference>
<keyword evidence="5 8" id="KW-0560">Oxidoreductase</keyword>
<dbReference type="Pfam" id="PF01488">
    <property type="entry name" value="Shikimate_DH"/>
    <property type="match status" value="1"/>
</dbReference>
<comment type="domain">
    <text evidence="8">Possesses an unusual extended V-shaped dimeric structure with each monomer consisting of three distinct domains arranged along a curved 'spinal' alpha-helix. The N-terminal catalytic domain specifically recognizes the glutamate moiety of the substrate. The second domain is the NADPH-binding domain, and the third C-terminal domain is responsible for dimerization.</text>
</comment>
<dbReference type="Gene3D" id="3.40.50.720">
    <property type="entry name" value="NAD(P)-binding Rossmann-like Domain"/>
    <property type="match status" value="1"/>
</dbReference>
<dbReference type="InterPro" id="IPR000343">
    <property type="entry name" value="4pyrrol_synth_GluRdtase"/>
</dbReference>
<dbReference type="Pfam" id="PF05201">
    <property type="entry name" value="GlutR_N"/>
    <property type="match status" value="1"/>
</dbReference>
<dbReference type="Pfam" id="PF00745">
    <property type="entry name" value="GlutR_dimer"/>
    <property type="match status" value="1"/>
</dbReference>
<dbReference type="PANTHER" id="PTHR43013">
    <property type="entry name" value="GLUTAMYL-TRNA REDUCTASE"/>
    <property type="match status" value="1"/>
</dbReference>
<evidence type="ECO:0000256" key="10">
    <source>
        <dbReference type="PIRSR" id="PIRSR000445-2"/>
    </source>
</evidence>
<evidence type="ECO:0000256" key="1">
    <source>
        <dbReference type="ARBA" id="ARBA00005059"/>
    </source>
</evidence>
<sequence length="410" mass="43649">MSLVALSIAEREVGGRFEACALDRDRTERLEDGLARLVAKGAIVEAAVLATCARTELYLAVTQFHAAVEQAAGVLAEVLDVPRSLVEQLATVHFGTGALRHLYRVSAGMESVIIGESEIVAQVKDAIARAQRRRLAGGELTRVFDRALEVAKDVRASTELTHGSASVVTMATELALDGASARDVAVGVVGTGAIGSEVARVLSERGASVTVLTRRADVLSQQPVGVEVRAFEQLRSIIESLDAVVLATTTDSAVLDASMMPSGHPLRIVDLCRPRAADPALAAVDGVKLVDLEEVNELVAAQLSKRREALTDAELIIERALANDGVLLHAGELNPTLARLHAWGEALRQSELERALARVGDDEKARAALEELSHRLVRKVLHEPSKALRAHASSEDLGALLASVRTLFDL</sequence>
<dbReference type="InterPro" id="IPR018214">
    <property type="entry name" value="GluRdtase_CS"/>
</dbReference>
<dbReference type="SUPFAM" id="SSF69742">
    <property type="entry name" value="Glutamyl tRNA-reductase catalytic, N-terminal domain"/>
    <property type="match status" value="1"/>
</dbReference>
<dbReference type="InterPro" id="IPR036291">
    <property type="entry name" value="NAD(P)-bd_dom_sf"/>
</dbReference>
<dbReference type="InterPro" id="IPR036343">
    <property type="entry name" value="GluRdtase_N_sf"/>
</dbReference>
<dbReference type="KEGG" id="afo:Afer_0249"/>
<evidence type="ECO:0000259" key="14">
    <source>
        <dbReference type="Pfam" id="PF00745"/>
    </source>
</evidence>
<feature type="binding site" evidence="8 10">
    <location>
        <begin position="51"/>
        <end position="54"/>
    </location>
    <ligand>
        <name>substrate</name>
    </ligand>
</feature>
<keyword evidence="4 8" id="KW-0521">NADP</keyword>
<evidence type="ECO:0000256" key="6">
    <source>
        <dbReference type="ARBA" id="ARBA00023244"/>
    </source>
</evidence>
<feature type="site" description="Important for activity" evidence="8 12">
    <location>
        <position position="101"/>
    </location>
</feature>
<keyword evidence="6 8" id="KW-0627">Porphyrin biosynthesis</keyword>
<evidence type="ECO:0000256" key="12">
    <source>
        <dbReference type="PIRSR" id="PIRSR000445-4"/>
    </source>
</evidence>
<dbReference type="PIRSF" id="PIRSF000445">
    <property type="entry name" value="4pyrrol_synth_GluRdtase"/>
    <property type="match status" value="1"/>
</dbReference>
<comment type="catalytic activity">
    <reaction evidence="7 8 13">
        <text>(S)-4-amino-5-oxopentanoate + tRNA(Glu) + NADP(+) = L-glutamyl-tRNA(Glu) + NADPH + H(+)</text>
        <dbReference type="Rhea" id="RHEA:12344"/>
        <dbReference type="Rhea" id="RHEA-COMP:9663"/>
        <dbReference type="Rhea" id="RHEA-COMP:9680"/>
        <dbReference type="ChEBI" id="CHEBI:15378"/>
        <dbReference type="ChEBI" id="CHEBI:57501"/>
        <dbReference type="ChEBI" id="CHEBI:57783"/>
        <dbReference type="ChEBI" id="CHEBI:58349"/>
        <dbReference type="ChEBI" id="CHEBI:78442"/>
        <dbReference type="ChEBI" id="CHEBI:78520"/>
        <dbReference type="EC" id="1.2.1.70"/>
    </reaction>
</comment>
<feature type="domain" description="Glutamyl-tRNA reductase N-terminal" evidence="16">
    <location>
        <begin position="27"/>
        <end position="158"/>
    </location>
</feature>
<dbReference type="STRING" id="525909.Afer_0249"/>
<dbReference type="InterPro" id="IPR015896">
    <property type="entry name" value="4pyrrol_synth_GluRdtase_dimer"/>
</dbReference>
<keyword evidence="18" id="KW-1185">Reference proteome</keyword>
<feature type="binding site" evidence="8 10">
    <location>
        <begin position="116"/>
        <end position="118"/>
    </location>
    <ligand>
        <name>substrate</name>
    </ligand>
</feature>
<dbReference type="PROSITE" id="PS00747">
    <property type="entry name" value="GLUTR"/>
    <property type="match status" value="1"/>
</dbReference>
<comment type="subunit">
    <text evidence="8">Homodimer.</text>
</comment>
<protein>
    <recommendedName>
        <fullName evidence="3 8">Glutamyl-tRNA reductase</fullName>
        <shortName evidence="8">GluTR</shortName>
        <ecNumber evidence="3 8">1.2.1.70</ecNumber>
    </recommendedName>
</protein>
<dbReference type="GO" id="GO:0050661">
    <property type="term" value="F:NADP binding"/>
    <property type="evidence" value="ECO:0007669"/>
    <property type="project" value="InterPro"/>
</dbReference>
<dbReference type="AlphaFoldDB" id="C7M2H4"/>
<feature type="domain" description="Tetrapyrrole biosynthesis glutamyl-tRNA reductase dimerisation" evidence="14">
    <location>
        <begin position="313"/>
        <end position="410"/>
    </location>
</feature>
<feature type="binding site" evidence="8 11">
    <location>
        <begin position="190"/>
        <end position="195"/>
    </location>
    <ligand>
        <name>NADP(+)</name>
        <dbReference type="ChEBI" id="CHEBI:58349"/>
    </ligand>
</feature>
<reference evidence="17 18" key="1">
    <citation type="journal article" date="2009" name="Stand. Genomic Sci.">
        <title>Complete genome sequence of Acidimicrobium ferrooxidans type strain (ICP).</title>
        <authorList>
            <person name="Clum A."/>
            <person name="Nolan M."/>
            <person name="Lang E."/>
            <person name="Glavina Del Rio T."/>
            <person name="Tice H."/>
            <person name="Copeland A."/>
            <person name="Cheng J.F."/>
            <person name="Lucas S."/>
            <person name="Chen F."/>
            <person name="Bruce D."/>
            <person name="Goodwin L."/>
            <person name="Pitluck S."/>
            <person name="Ivanova N."/>
            <person name="Mavrommatis K."/>
            <person name="Mikhailova N."/>
            <person name="Pati A."/>
            <person name="Chen A."/>
            <person name="Palaniappan K."/>
            <person name="Goker M."/>
            <person name="Spring S."/>
            <person name="Land M."/>
            <person name="Hauser L."/>
            <person name="Chang Y.J."/>
            <person name="Jeffries C.C."/>
            <person name="Chain P."/>
            <person name="Bristow J."/>
            <person name="Eisen J.A."/>
            <person name="Markowitz V."/>
            <person name="Hugenholtz P."/>
            <person name="Kyrpides N.C."/>
            <person name="Klenk H.P."/>
            <person name="Lapidus A."/>
        </authorList>
    </citation>
    <scope>NUCLEOTIDE SEQUENCE [LARGE SCALE GENOMIC DNA]</scope>
    <source>
        <strain evidence="18">DSM 10331 / JCM 15462 / NBRC 103882 / ICP</strain>
    </source>
</reference>
<dbReference type="HOGENOM" id="CLU_035113_0_1_11"/>
<dbReference type="EMBL" id="CP001631">
    <property type="protein sequence ID" value="ACU53218.1"/>
    <property type="molecule type" value="Genomic_DNA"/>
</dbReference>
<evidence type="ECO:0000259" key="16">
    <source>
        <dbReference type="Pfam" id="PF05201"/>
    </source>
</evidence>
<dbReference type="InterPro" id="IPR006151">
    <property type="entry name" value="Shikm_DH/Glu-tRNA_Rdtase"/>
</dbReference>
<dbReference type="HAMAP" id="MF_00087">
    <property type="entry name" value="Glu_tRNA_reductase"/>
    <property type="match status" value="1"/>
</dbReference>
<gene>
    <name evidence="8" type="primary">hemA</name>
    <name evidence="17" type="ordered locus">Afer_0249</name>
</gene>
<comment type="function">
    <text evidence="8">Catalyzes the NADPH-dependent reduction of glutamyl-tRNA(Glu) to glutamate 1-semialdehyde (GSA).</text>
</comment>
<dbReference type="GO" id="GO:0008883">
    <property type="term" value="F:glutamyl-tRNA reductase activity"/>
    <property type="evidence" value="ECO:0007669"/>
    <property type="project" value="UniProtKB-UniRule"/>
</dbReference>
<comment type="similarity">
    <text evidence="2 8 13">Belongs to the glutamyl-tRNA reductase family.</text>
</comment>
<evidence type="ECO:0000256" key="11">
    <source>
        <dbReference type="PIRSR" id="PIRSR000445-3"/>
    </source>
</evidence>
<dbReference type="SUPFAM" id="SSF69075">
    <property type="entry name" value="Glutamyl tRNA-reductase dimerization domain"/>
    <property type="match status" value="1"/>
</dbReference>
<evidence type="ECO:0000313" key="18">
    <source>
        <dbReference type="Proteomes" id="UP000000771"/>
    </source>
</evidence>
<evidence type="ECO:0000256" key="3">
    <source>
        <dbReference type="ARBA" id="ARBA00012970"/>
    </source>
</evidence>
<comment type="miscellaneous">
    <text evidence="8">During catalysis, the active site Cys acts as a nucleophile attacking the alpha-carbonyl group of tRNA-bound glutamate with the formation of a thioester intermediate between enzyme and glutamate, and the concomitant release of tRNA(Glu). The thioester intermediate is finally reduced by direct hydride transfer from NADPH, to form the product GSA.</text>
</comment>
<name>C7M2H4_ACIFD</name>
<evidence type="ECO:0000256" key="4">
    <source>
        <dbReference type="ARBA" id="ARBA00022857"/>
    </source>
</evidence>